<dbReference type="InterPro" id="IPR036322">
    <property type="entry name" value="WD40_repeat_dom_sf"/>
</dbReference>
<dbReference type="PROSITE" id="PS50294">
    <property type="entry name" value="WD_REPEATS_REGION"/>
    <property type="match status" value="2"/>
</dbReference>
<organism evidence="5 6">
    <name type="scientific">Wallemia ichthyophaga</name>
    <dbReference type="NCBI Taxonomy" id="245174"/>
    <lineage>
        <taxon>Eukaryota</taxon>
        <taxon>Fungi</taxon>
        <taxon>Dikarya</taxon>
        <taxon>Basidiomycota</taxon>
        <taxon>Wallemiomycotina</taxon>
        <taxon>Wallemiomycetes</taxon>
        <taxon>Wallemiales</taxon>
        <taxon>Wallemiaceae</taxon>
        <taxon>Wallemia</taxon>
    </lineage>
</organism>
<dbReference type="AlphaFoldDB" id="A0A4T0I134"/>
<evidence type="ECO:0000256" key="1">
    <source>
        <dbReference type="ARBA" id="ARBA00022574"/>
    </source>
</evidence>
<evidence type="ECO:0000256" key="4">
    <source>
        <dbReference type="SAM" id="MobiDB-lite"/>
    </source>
</evidence>
<comment type="caution">
    <text evidence="5">The sequence shown here is derived from an EMBL/GenBank/DDBJ whole genome shotgun (WGS) entry which is preliminary data.</text>
</comment>
<dbReference type="PANTHER" id="PTHR14221">
    <property type="entry name" value="WD REPEAT DOMAIN 44"/>
    <property type="match status" value="1"/>
</dbReference>
<keyword evidence="1 3" id="KW-0853">WD repeat</keyword>
<feature type="compositionally biased region" description="Low complexity" evidence="4">
    <location>
        <begin position="173"/>
        <end position="183"/>
    </location>
</feature>
<evidence type="ECO:0000313" key="6">
    <source>
        <dbReference type="Proteomes" id="UP000306954"/>
    </source>
</evidence>
<dbReference type="SMART" id="SM00320">
    <property type="entry name" value="WD40"/>
    <property type="match status" value="5"/>
</dbReference>
<feature type="region of interest" description="Disordered" evidence="4">
    <location>
        <begin position="528"/>
        <end position="606"/>
    </location>
</feature>
<evidence type="ECO:0000313" key="5">
    <source>
        <dbReference type="EMBL" id="TIB09988.1"/>
    </source>
</evidence>
<feature type="compositionally biased region" description="Polar residues" evidence="4">
    <location>
        <begin position="86"/>
        <end position="97"/>
    </location>
</feature>
<dbReference type="Pfam" id="PF00400">
    <property type="entry name" value="WD40"/>
    <property type="match status" value="4"/>
</dbReference>
<dbReference type="InterPro" id="IPR015943">
    <property type="entry name" value="WD40/YVTN_repeat-like_dom_sf"/>
</dbReference>
<dbReference type="Gene3D" id="2.130.10.10">
    <property type="entry name" value="YVTN repeat-like/Quinoprotein amine dehydrogenase"/>
    <property type="match status" value="1"/>
</dbReference>
<reference evidence="5 6" key="1">
    <citation type="submission" date="2019-03" db="EMBL/GenBank/DDBJ databases">
        <title>Sequencing 23 genomes of Wallemia ichthyophaga.</title>
        <authorList>
            <person name="Gostincar C."/>
        </authorList>
    </citation>
    <scope>NUCLEOTIDE SEQUENCE [LARGE SCALE GENOMIC DNA]</scope>
    <source>
        <strain evidence="5 6">EXF-8621</strain>
    </source>
</reference>
<keyword evidence="2" id="KW-0677">Repeat</keyword>
<feature type="region of interest" description="Disordered" evidence="4">
    <location>
        <begin position="11"/>
        <end position="97"/>
    </location>
</feature>
<dbReference type="PANTHER" id="PTHR14221:SF0">
    <property type="entry name" value="WD REPEAT-CONTAINING PROTEIN 44"/>
    <property type="match status" value="1"/>
</dbReference>
<dbReference type="SUPFAM" id="SSF50978">
    <property type="entry name" value="WD40 repeat-like"/>
    <property type="match status" value="1"/>
</dbReference>
<dbReference type="InterPro" id="IPR001680">
    <property type="entry name" value="WD40_rpt"/>
</dbReference>
<feature type="repeat" description="WD" evidence="3">
    <location>
        <begin position="280"/>
        <end position="322"/>
    </location>
</feature>
<feature type="compositionally biased region" description="Polar residues" evidence="4">
    <location>
        <begin position="537"/>
        <end position="550"/>
    </location>
</feature>
<feature type="compositionally biased region" description="Polar residues" evidence="4">
    <location>
        <begin position="586"/>
        <end position="597"/>
    </location>
</feature>
<sequence length="606" mass="68221">MNFLFNWLGWDTQSGSGSGSGSDSITNTTAYTHQEQPLKPPDSQDSQDNYSQQQPTDTSDSNSSDYSDYTLQSPQPPDHRPPTKITHPNRSNSQRNNLIGKLFKNKGKCRSYHPHRRLSFDGIPQHIRIHSHRQPTKQFHRLHLQQVLYPPMSNLSVLPSSLAERAKIHKSSRPNSPTRSPSTENAPQRSASYDDEDAVYDMKFSHDGNYLASANFNGLVRIHNLKHDKTSFDDIDVKEFSDHHSGVSGLDWSKNNFFITASLDKTVRLWHPNRSGCLSTFRHNDIVTSTKFHPKDDRYFISSSLDATIKLWSIPLKSAIFSHRLNELITACAFSKTGNYILVGTLLGQLDIFTYSNKGMKHVATIKLYNYTNQTHIHNAENHNSKRINSSKKIVGIEAIPYVHDDFVLVTNADNRAYMVNLDSKKVVAKFKGNKNRSMQMGITPSSDGSWISSGSEDKHLYVWPTQCAINARADDNSINIPGYDLWQTPELIKCTAILRQEHEVIVVGGSDSGSIYVYRASINQNKVPELKHPKPNQMSLPLPSSTGSTNKKKSRRKRPLSALPILGGSDSSTSGHKQSHFHSHSPLTLTPNSTISPKHDRHQYF</sequence>
<protein>
    <recommendedName>
        <fullName evidence="7">WD repeat-containing protein C3H5.08c</fullName>
    </recommendedName>
</protein>
<feature type="repeat" description="WD" evidence="3">
    <location>
        <begin position="240"/>
        <end position="280"/>
    </location>
</feature>
<proteinExistence type="predicted"/>
<dbReference type="InterPro" id="IPR040324">
    <property type="entry name" value="WDR44/Dgr2"/>
</dbReference>
<feature type="region of interest" description="Disordered" evidence="4">
    <location>
        <begin position="165"/>
        <end position="193"/>
    </location>
</feature>
<feature type="compositionally biased region" description="Basic residues" evidence="4">
    <location>
        <begin position="551"/>
        <end position="560"/>
    </location>
</feature>
<evidence type="ECO:0000256" key="2">
    <source>
        <dbReference type="ARBA" id="ARBA00022737"/>
    </source>
</evidence>
<gene>
    <name evidence="5" type="ORF">E3P90_03047</name>
</gene>
<name>A0A4T0I134_WALIC</name>
<dbReference type="EMBL" id="SPOF01000035">
    <property type="protein sequence ID" value="TIB09988.1"/>
    <property type="molecule type" value="Genomic_DNA"/>
</dbReference>
<evidence type="ECO:0008006" key="7">
    <source>
        <dbReference type="Google" id="ProtNLM"/>
    </source>
</evidence>
<dbReference type="Proteomes" id="UP000306954">
    <property type="component" value="Unassembled WGS sequence"/>
</dbReference>
<feature type="compositionally biased region" description="Polar residues" evidence="4">
    <location>
        <begin position="25"/>
        <end position="35"/>
    </location>
</feature>
<feature type="compositionally biased region" description="Low complexity" evidence="4">
    <location>
        <begin position="41"/>
        <end position="70"/>
    </location>
</feature>
<dbReference type="PROSITE" id="PS50082">
    <property type="entry name" value="WD_REPEATS_2"/>
    <property type="match status" value="2"/>
</dbReference>
<evidence type="ECO:0000256" key="3">
    <source>
        <dbReference type="PROSITE-ProRule" id="PRU00221"/>
    </source>
</evidence>
<accession>A0A4T0I134</accession>